<dbReference type="CDD" id="cd04301">
    <property type="entry name" value="NAT_SF"/>
    <property type="match status" value="1"/>
</dbReference>
<evidence type="ECO:0000313" key="3">
    <source>
        <dbReference type="Proteomes" id="UP000199310"/>
    </source>
</evidence>
<organism evidence="2 3">
    <name type="scientific">Chitinophaga arvensicola</name>
    <dbReference type="NCBI Taxonomy" id="29529"/>
    <lineage>
        <taxon>Bacteria</taxon>
        <taxon>Pseudomonadati</taxon>
        <taxon>Bacteroidota</taxon>
        <taxon>Chitinophagia</taxon>
        <taxon>Chitinophagales</taxon>
        <taxon>Chitinophagaceae</taxon>
        <taxon>Chitinophaga</taxon>
    </lineage>
</organism>
<sequence>MKISVKPVGPKNWEDFEALFESKGGPRYCWCMVWRATKEEQRHNTAPNKKKYIHQRISDGTPVGLLAYHEQAPVAWCSIAPRETYLRLGGDDSLEKVWSLACFFIKKEFRSQGMVSQLIGYAKKYAKKHGARHLEAYPVDTDSPSYRFMGFVPTFEKAGFAEVKKAGTRRHVMTCKL</sequence>
<accession>A0A1I0S8Z5</accession>
<evidence type="ECO:0000313" key="2">
    <source>
        <dbReference type="EMBL" id="SEW51456.1"/>
    </source>
</evidence>
<proteinExistence type="predicted"/>
<protein>
    <submittedName>
        <fullName evidence="2">Acetyltransferase (GNAT) domain-containing protein</fullName>
    </submittedName>
</protein>
<keyword evidence="3" id="KW-1185">Reference proteome</keyword>
<keyword evidence="2" id="KW-0808">Transferase</keyword>
<dbReference type="SUPFAM" id="SSF55729">
    <property type="entry name" value="Acyl-CoA N-acyltransferases (Nat)"/>
    <property type="match status" value="1"/>
</dbReference>
<gene>
    <name evidence="2" type="ORF">SAMN04488122_4246</name>
</gene>
<dbReference type="PROSITE" id="PS51186">
    <property type="entry name" value="GNAT"/>
    <property type="match status" value="1"/>
</dbReference>
<name>A0A1I0S8Z5_9BACT</name>
<dbReference type="GO" id="GO:0016747">
    <property type="term" value="F:acyltransferase activity, transferring groups other than amino-acyl groups"/>
    <property type="evidence" value="ECO:0007669"/>
    <property type="project" value="InterPro"/>
</dbReference>
<dbReference type="Gene3D" id="3.40.630.30">
    <property type="match status" value="1"/>
</dbReference>
<dbReference type="EMBL" id="FOJG01000002">
    <property type="protein sequence ID" value="SEW51456.1"/>
    <property type="molecule type" value="Genomic_DNA"/>
</dbReference>
<dbReference type="InterPro" id="IPR000182">
    <property type="entry name" value="GNAT_dom"/>
</dbReference>
<dbReference type="InterPro" id="IPR016181">
    <property type="entry name" value="Acyl_CoA_acyltransferase"/>
</dbReference>
<dbReference type="AlphaFoldDB" id="A0A1I0S8Z5"/>
<dbReference type="Proteomes" id="UP000199310">
    <property type="component" value="Unassembled WGS sequence"/>
</dbReference>
<dbReference type="Pfam" id="PF00583">
    <property type="entry name" value="Acetyltransf_1"/>
    <property type="match status" value="1"/>
</dbReference>
<reference evidence="3" key="1">
    <citation type="submission" date="2016-10" db="EMBL/GenBank/DDBJ databases">
        <authorList>
            <person name="Varghese N."/>
            <person name="Submissions S."/>
        </authorList>
    </citation>
    <scope>NUCLEOTIDE SEQUENCE [LARGE SCALE GENOMIC DNA]</scope>
    <source>
        <strain evidence="3">DSM 3695</strain>
    </source>
</reference>
<dbReference type="STRING" id="29529.SAMN04488122_4246"/>
<evidence type="ECO:0000259" key="1">
    <source>
        <dbReference type="PROSITE" id="PS51186"/>
    </source>
</evidence>
<dbReference type="RefSeq" id="WP_218150396.1">
    <property type="nucleotide sequence ID" value="NZ_FOJG01000002.1"/>
</dbReference>
<feature type="domain" description="N-acetyltransferase" evidence="1">
    <location>
        <begin position="3"/>
        <end position="177"/>
    </location>
</feature>